<feature type="compositionally biased region" description="Basic residues" evidence="1">
    <location>
        <begin position="72"/>
        <end position="81"/>
    </location>
</feature>
<keyword evidence="2" id="KW-1133">Transmembrane helix</keyword>
<keyword evidence="2" id="KW-0812">Transmembrane</keyword>
<accession>A0AAD3S3B5</accession>
<feature type="transmembrane region" description="Helical" evidence="2">
    <location>
        <begin position="109"/>
        <end position="136"/>
    </location>
</feature>
<proteinExistence type="predicted"/>
<organism evidence="3 4">
    <name type="scientific">Nepenthes gracilis</name>
    <name type="common">Slender pitcher plant</name>
    <dbReference type="NCBI Taxonomy" id="150966"/>
    <lineage>
        <taxon>Eukaryota</taxon>
        <taxon>Viridiplantae</taxon>
        <taxon>Streptophyta</taxon>
        <taxon>Embryophyta</taxon>
        <taxon>Tracheophyta</taxon>
        <taxon>Spermatophyta</taxon>
        <taxon>Magnoliopsida</taxon>
        <taxon>eudicotyledons</taxon>
        <taxon>Gunneridae</taxon>
        <taxon>Pentapetalae</taxon>
        <taxon>Caryophyllales</taxon>
        <taxon>Nepenthaceae</taxon>
        <taxon>Nepenthes</taxon>
    </lineage>
</organism>
<dbReference type="EMBL" id="BSYO01000004">
    <property type="protein sequence ID" value="GMH03452.1"/>
    <property type="molecule type" value="Genomic_DNA"/>
</dbReference>
<feature type="compositionally biased region" description="Polar residues" evidence="1">
    <location>
        <begin position="82"/>
        <end position="92"/>
    </location>
</feature>
<dbReference type="Proteomes" id="UP001279734">
    <property type="component" value="Unassembled WGS sequence"/>
</dbReference>
<evidence type="ECO:0000256" key="2">
    <source>
        <dbReference type="SAM" id="Phobius"/>
    </source>
</evidence>
<gene>
    <name evidence="3" type="ORF">Nepgr_005291</name>
</gene>
<reference evidence="3" key="1">
    <citation type="submission" date="2023-05" db="EMBL/GenBank/DDBJ databases">
        <title>Nepenthes gracilis genome sequencing.</title>
        <authorList>
            <person name="Fukushima K."/>
        </authorList>
    </citation>
    <scope>NUCLEOTIDE SEQUENCE</scope>
    <source>
        <strain evidence="3">SING2019-196</strain>
    </source>
</reference>
<dbReference type="AlphaFoldDB" id="A0AAD3S3B5"/>
<keyword evidence="4" id="KW-1185">Reference proteome</keyword>
<evidence type="ECO:0000313" key="4">
    <source>
        <dbReference type="Proteomes" id="UP001279734"/>
    </source>
</evidence>
<feature type="compositionally biased region" description="Basic and acidic residues" evidence="1">
    <location>
        <begin position="44"/>
        <end position="58"/>
    </location>
</feature>
<evidence type="ECO:0000313" key="3">
    <source>
        <dbReference type="EMBL" id="GMH03452.1"/>
    </source>
</evidence>
<name>A0AAD3S3B5_NEPGR</name>
<protein>
    <submittedName>
        <fullName evidence="3">Uncharacterized protein</fullName>
    </submittedName>
</protein>
<evidence type="ECO:0000256" key="1">
    <source>
        <dbReference type="SAM" id="MobiDB-lite"/>
    </source>
</evidence>
<comment type="caution">
    <text evidence="3">The sequence shown here is derived from an EMBL/GenBank/DDBJ whole genome shotgun (WGS) entry which is preliminary data.</text>
</comment>
<feature type="region of interest" description="Disordered" evidence="1">
    <location>
        <begin position="14"/>
        <end position="92"/>
    </location>
</feature>
<keyword evidence="2" id="KW-0472">Membrane</keyword>
<feature type="compositionally biased region" description="Polar residues" evidence="1">
    <location>
        <begin position="61"/>
        <end position="70"/>
    </location>
</feature>
<sequence>MQLASSALDIYSRHQQHRKEFSSSSLQSKAVPNGRPHPVQNCDQFKEQKPHHPSDPRFRTTHQTSSQVSPNRHFRSSKSAHRNYQQGQQTNADASMPLNMKLEFPSMQLLWIVLEIVGFIGLFGVDLGLCFTLLLMEILLDGLLNAASDRLSYVESAPDAPSLEPPIQRPASNSSEYVSALPHSWAAVIKKDLADATGVAGCDSGVIPRVSVPAVTSWDQAGLDNGLGPNSPEAPIRRGPNLVAGFPKIASYPANLQLCN</sequence>